<sequence length="367" mass="41743">MAVIIWSLLMVVGIWADQLPVNPYQASSEVVNMSASVLWPFQKPAKPTQVDSEIPNEIVTTVKAEELYVKLARAITSEVTDNDGLECAFPFEAIGSMCYYFSDEQRNFDEASNLCASLSHGHNCEVTLAMLDYGSNEDQALLDAAAARETIFWVGGETEDNIHWKWQDGRDIYLQARFWGYGQPNNPGNKCTSTKVTMNINFIRSYIYATECMEPLNFICQQGCPFDFRRIGNYCYFLSHEVGLGEVHWQDARDYCRSLVVPEGYYADLAVLGLLGQDDYRLMYELVAQLPGNGAWLGAFAENECEYKWIDGRTLPTSSIYWVYDDPGCGSSDRVCLYNNISYNQTYLHDYSDSDTHSFVCQMFHYD</sequence>
<dbReference type="SUPFAM" id="SSF56436">
    <property type="entry name" value="C-type lectin-like"/>
    <property type="match status" value="2"/>
</dbReference>
<dbReference type="CDD" id="cd00037">
    <property type="entry name" value="CLECT"/>
    <property type="match status" value="2"/>
</dbReference>
<feature type="non-terminal residue" evidence="3">
    <location>
        <position position="367"/>
    </location>
</feature>
<comment type="caution">
    <text evidence="3">The sequence shown here is derived from an EMBL/GenBank/DDBJ whole genome shotgun (WGS) entry which is preliminary data.</text>
</comment>
<evidence type="ECO:0000313" key="4">
    <source>
        <dbReference type="Proteomes" id="UP001497623"/>
    </source>
</evidence>
<dbReference type="InterPro" id="IPR001304">
    <property type="entry name" value="C-type_lectin-like"/>
</dbReference>
<feature type="signal peptide" evidence="1">
    <location>
        <begin position="1"/>
        <end position="16"/>
    </location>
</feature>
<dbReference type="PANTHER" id="PTHR45710:SF26">
    <property type="entry name" value="RH26557P"/>
    <property type="match status" value="1"/>
</dbReference>
<organism evidence="3 4">
    <name type="scientific">Meganyctiphanes norvegica</name>
    <name type="common">Northern krill</name>
    <name type="synonym">Thysanopoda norvegica</name>
    <dbReference type="NCBI Taxonomy" id="48144"/>
    <lineage>
        <taxon>Eukaryota</taxon>
        <taxon>Metazoa</taxon>
        <taxon>Ecdysozoa</taxon>
        <taxon>Arthropoda</taxon>
        <taxon>Crustacea</taxon>
        <taxon>Multicrustacea</taxon>
        <taxon>Malacostraca</taxon>
        <taxon>Eumalacostraca</taxon>
        <taxon>Eucarida</taxon>
        <taxon>Euphausiacea</taxon>
        <taxon>Euphausiidae</taxon>
        <taxon>Meganyctiphanes</taxon>
    </lineage>
</organism>
<gene>
    <name evidence="3" type="ORF">MNOR_LOCUS17461</name>
</gene>
<keyword evidence="1" id="KW-0732">Signal</keyword>
<protein>
    <recommendedName>
        <fullName evidence="2">C-type lectin domain-containing protein</fullName>
    </recommendedName>
</protein>
<dbReference type="EMBL" id="CAXKWB010012011">
    <property type="protein sequence ID" value="CAL4103034.1"/>
    <property type="molecule type" value="Genomic_DNA"/>
</dbReference>
<proteinExistence type="predicted"/>
<dbReference type="PANTHER" id="PTHR45710">
    <property type="entry name" value="C-TYPE LECTIN DOMAIN-CONTAINING PROTEIN 180"/>
    <property type="match status" value="1"/>
</dbReference>
<dbReference type="Pfam" id="PF00059">
    <property type="entry name" value="Lectin_C"/>
    <property type="match status" value="1"/>
</dbReference>
<feature type="chain" id="PRO_5044010755" description="C-type lectin domain-containing protein" evidence="1">
    <location>
        <begin position="17"/>
        <end position="367"/>
    </location>
</feature>
<evidence type="ECO:0000259" key="2">
    <source>
        <dbReference type="PROSITE" id="PS50041"/>
    </source>
</evidence>
<dbReference type="Proteomes" id="UP001497623">
    <property type="component" value="Unassembled WGS sequence"/>
</dbReference>
<evidence type="ECO:0000313" key="3">
    <source>
        <dbReference type="EMBL" id="CAL4103034.1"/>
    </source>
</evidence>
<dbReference type="SMART" id="SM00034">
    <property type="entry name" value="CLECT"/>
    <property type="match status" value="2"/>
</dbReference>
<evidence type="ECO:0000256" key="1">
    <source>
        <dbReference type="SAM" id="SignalP"/>
    </source>
</evidence>
<feature type="domain" description="C-type lectin" evidence="2">
    <location>
        <begin position="94"/>
        <end position="221"/>
    </location>
</feature>
<dbReference type="AlphaFoldDB" id="A0AAV2QXF7"/>
<dbReference type="InterPro" id="IPR016186">
    <property type="entry name" value="C-type_lectin-like/link_sf"/>
</dbReference>
<dbReference type="InterPro" id="IPR050828">
    <property type="entry name" value="C-type_lectin/matrix_domain"/>
</dbReference>
<feature type="domain" description="C-type lectin" evidence="2">
    <location>
        <begin position="231"/>
        <end position="362"/>
    </location>
</feature>
<dbReference type="InterPro" id="IPR016187">
    <property type="entry name" value="CTDL_fold"/>
</dbReference>
<reference evidence="3 4" key="1">
    <citation type="submission" date="2024-05" db="EMBL/GenBank/DDBJ databases">
        <authorList>
            <person name="Wallberg A."/>
        </authorList>
    </citation>
    <scope>NUCLEOTIDE SEQUENCE [LARGE SCALE GENOMIC DNA]</scope>
</reference>
<name>A0AAV2QXF7_MEGNR</name>
<accession>A0AAV2QXF7</accession>
<dbReference type="Gene3D" id="3.10.100.10">
    <property type="entry name" value="Mannose-Binding Protein A, subunit A"/>
    <property type="match status" value="2"/>
</dbReference>
<dbReference type="PROSITE" id="PS50041">
    <property type="entry name" value="C_TYPE_LECTIN_2"/>
    <property type="match status" value="2"/>
</dbReference>
<keyword evidence="4" id="KW-1185">Reference proteome</keyword>